<feature type="domain" description="VOC" evidence="1">
    <location>
        <begin position="5"/>
        <end position="131"/>
    </location>
</feature>
<evidence type="ECO:0000313" key="2">
    <source>
        <dbReference type="EMBL" id="MBP2372859.1"/>
    </source>
</evidence>
<dbReference type="InterPro" id="IPR029068">
    <property type="entry name" value="Glyas_Bleomycin-R_OHBP_Dase"/>
</dbReference>
<sequence length="135" mass="14628">MLLGGINHIAIISKNAKRLGDFYREVFDAEVGPTRGHGPGETMTNVKVGPGTELNVFVIEGNSEAERQTPMWGRGRIDHIGFAAASPEDFETIRTRLIEAGAGDGKVNDFGAVFSTFFRDPDGLEGEVLLPKPTR</sequence>
<gene>
    <name evidence="2" type="ORF">JOF46_000771</name>
</gene>
<accession>A0ABS4W9H3</accession>
<dbReference type="SUPFAM" id="SSF54593">
    <property type="entry name" value="Glyoxalase/Bleomycin resistance protein/Dihydroxybiphenyl dioxygenase"/>
    <property type="match status" value="1"/>
</dbReference>
<keyword evidence="3" id="KW-1185">Reference proteome</keyword>
<reference evidence="2 3" key="1">
    <citation type="submission" date="2021-03" db="EMBL/GenBank/DDBJ databases">
        <title>Sequencing the genomes of 1000 actinobacteria strains.</title>
        <authorList>
            <person name="Klenk H.-P."/>
        </authorList>
    </citation>
    <scope>NUCLEOTIDE SEQUENCE [LARGE SCALE GENOMIC DNA]</scope>
    <source>
        <strain evidence="2 3">DSM 15454</strain>
    </source>
</reference>
<dbReference type="InterPro" id="IPR037523">
    <property type="entry name" value="VOC_core"/>
</dbReference>
<evidence type="ECO:0000259" key="1">
    <source>
        <dbReference type="PROSITE" id="PS51819"/>
    </source>
</evidence>
<evidence type="ECO:0000313" key="3">
    <source>
        <dbReference type="Proteomes" id="UP000766570"/>
    </source>
</evidence>
<protein>
    <submittedName>
        <fullName evidence="2">Catechol 2,3-dioxygenase-like lactoylglutathione lyase family enzyme</fullName>
    </submittedName>
</protein>
<name>A0ABS4W9H3_9MICC</name>
<comment type="caution">
    <text evidence="2">The sequence shown here is derived from an EMBL/GenBank/DDBJ whole genome shotgun (WGS) entry which is preliminary data.</text>
</comment>
<organism evidence="2 3">
    <name type="scientific">Paeniglutamicibacter psychrophenolicus</name>
    <dbReference type="NCBI Taxonomy" id="257454"/>
    <lineage>
        <taxon>Bacteria</taxon>
        <taxon>Bacillati</taxon>
        <taxon>Actinomycetota</taxon>
        <taxon>Actinomycetes</taxon>
        <taxon>Micrococcales</taxon>
        <taxon>Micrococcaceae</taxon>
        <taxon>Paeniglutamicibacter</taxon>
    </lineage>
</organism>
<dbReference type="InterPro" id="IPR004360">
    <property type="entry name" value="Glyas_Fos-R_dOase_dom"/>
</dbReference>
<dbReference type="Proteomes" id="UP000766570">
    <property type="component" value="Unassembled WGS sequence"/>
</dbReference>
<dbReference type="Gene3D" id="3.10.180.10">
    <property type="entry name" value="2,3-Dihydroxybiphenyl 1,2-Dioxygenase, domain 1"/>
    <property type="match status" value="1"/>
</dbReference>
<dbReference type="EMBL" id="JAGIOE010000001">
    <property type="protein sequence ID" value="MBP2372859.1"/>
    <property type="molecule type" value="Genomic_DNA"/>
</dbReference>
<dbReference type="RefSeq" id="WP_209906118.1">
    <property type="nucleotide sequence ID" value="NZ_BAAAMI010000019.1"/>
</dbReference>
<dbReference type="PROSITE" id="PS51819">
    <property type="entry name" value="VOC"/>
    <property type="match status" value="1"/>
</dbReference>
<proteinExistence type="predicted"/>
<dbReference type="Pfam" id="PF00903">
    <property type="entry name" value="Glyoxalase"/>
    <property type="match status" value="1"/>
</dbReference>